<dbReference type="eggNOG" id="COG3860">
    <property type="taxonomic scope" value="Bacteria"/>
</dbReference>
<dbReference type="STRING" id="709986.Deima_2355"/>
<organism evidence="1 2">
    <name type="scientific">Deinococcus maricopensis (strain DSM 21211 / LMG 22137 / NRRL B-23946 / LB-34)</name>
    <dbReference type="NCBI Taxonomy" id="709986"/>
    <lineage>
        <taxon>Bacteria</taxon>
        <taxon>Thermotogati</taxon>
        <taxon>Deinococcota</taxon>
        <taxon>Deinococci</taxon>
        <taxon>Deinococcales</taxon>
        <taxon>Deinococcaceae</taxon>
        <taxon>Deinococcus</taxon>
    </lineage>
</organism>
<evidence type="ECO:0000313" key="1">
    <source>
        <dbReference type="EMBL" id="ADV67993.1"/>
    </source>
</evidence>
<dbReference type="Proteomes" id="UP000008635">
    <property type="component" value="Chromosome"/>
</dbReference>
<dbReference type="HOGENOM" id="CLU_146070_0_1_0"/>
<dbReference type="KEGG" id="dmr:Deima_2355"/>
<reference evidence="2" key="2">
    <citation type="submission" date="2011-01" db="EMBL/GenBank/DDBJ databases">
        <title>The complete genome of Deinococcus maricopensis DSM 21211.</title>
        <authorList>
            <consortium name="US DOE Joint Genome Institute (JGI-PGF)"/>
            <person name="Lucas S."/>
            <person name="Copeland A."/>
            <person name="Lapidus A."/>
            <person name="Goodwin L."/>
            <person name="Pitluck S."/>
            <person name="Kyrpides N."/>
            <person name="Mavromatis K."/>
            <person name="Pagani I."/>
            <person name="Ivanova N."/>
            <person name="Ovchinnikova G."/>
            <person name="Zeytun A."/>
            <person name="Detter J.C."/>
            <person name="Han C."/>
            <person name="Land M."/>
            <person name="Hauser L."/>
            <person name="Markowitz V."/>
            <person name="Cheng J.-F."/>
            <person name="Hugenholtz P."/>
            <person name="Woyke T."/>
            <person name="Wu D."/>
            <person name="Pukall R."/>
            <person name="Gehrich-Schroeter G."/>
            <person name="Brambilla E."/>
            <person name="Klenk H.-P."/>
            <person name="Eisen J.A."/>
        </authorList>
    </citation>
    <scope>NUCLEOTIDE SEQUENCE [LARGE SCALE GENOMIC DNA]</scope>
    <source>
        <strain evidence="2">DSM 21211 / LMG 22137 / NRRL B-23946 / LB-34</strain>
    </source>
</reference>
<gene>
    <name evidence="1" type="ordered locus">Deima_2355</name>
</gene>
<dbReference type="AlphaFoldDB" id="E8UAA4"/>
<dbReference type="CDD" id="cd10451">
    <property type="entry name" value="GIY-YIG_LuxR_like"/>
    <property type="match status" value="1"/>
</dbReference>
<protein>
    <recommendedName>
        <fullName evidence="3">LuxR family transcriptional regulator</fullName>
    </recommendedName>
</protein>
<name>E8UAA4_DEIML</name>
<dbReference type="EMBL" id="CP002454">
    <property type="protein sequence ID" value="ADV67993.1"/>
    <property type="molecule type" value="Genomic_DNA"/>
</dbReference>
<proteinExistence type="predicted"/>
<reference evidence="1 2" key="1">
    <citation type="journal article" date="2011" name="Stand. Genomic Sci.">
        <title>Complete genome sequence of Deinococcus maricopensis type strain (LB-34).</title>
        <authorList>
            <person name="Pukall R."/>
            <person name="Zeytun A."/>
            <person name="Lucas S."/>
            <person name="Lapidus A."/>
            <person name="Hammon N."/>
            <person name="Deshpande S."/>
            <person name="Nolan M."/>
            <person name="Cheng J.F."/>
            <person name="Pitluck S."/>
            <person name="Liolios K."/>
            <person name="Pagani I."/>
            <person name="Mikhailova N."/>
            <person name="Ivanova N."/>
            <person name="Mavromatis K."/>
            <person name="Pati A."/>
            <person name="Tapia R."/>
            <person name="Han C."/>
            <person name="Goodwin L."/>
            <person name="Chen A."/>
            <person name="Palaniappan K."/>
            <person name="Land M."/>
            <person name="Hauser L."/>
            <person name="Chang Y.J."/>
            <person name="Jeffries C.D."/>
            <person name="Brambilla E.M."/>
            <person name="Rohde M."/>
            <person name="Goker M."/>
            <person name="Detter J.C."/>
            <person name="Woyke T."/>
            <person name="Bristow J."/>
            <person name="Eisen J.A."/>
            <person name="Markowitz V."/>
            <person name="Hugenholtz P."/>
            <person name="Kyrpides N.C."/>
            <person name="Klenk H.P."/>
        </authorList>
    </citation>
    <scope>NUCLEOTIDE SEQUENCE [LARGE SCALE GENOMIC DNA]</scope>
    <source>
        <strain evidence="2">DSM 21211 / LMG 22137 / NRRL B-23946 / LB-34</strain>
    </source>
</reference>
<evidence type="ECO:0008006" key="3">
    <source>
        <dbReference type="Google" id="ProtNLM"/>
    </source>
</evidence>
<accession>E8UAA4</accession>
<keyword evidence="2" id="KW-1185">Reference proteome</keyword>
<dbReference type="RefSeq" id="WP_013557498.1">
    <property type="nucleotide sequence ID" value="NC_014958.1"/>
</dbReference>
<dbReference type="InterPro" id="IPR035901">
    <property type="entry name" value="GIY-YIG_endonuc_sf"/>
</dbReference>
<sequence length="110" mass="12542">MNAPRAYKGFTPVMGIYAVRHAPSGRTLLGCSPHVQGMLNRTRFQLQLGAHPNAALQRDWNACADDLQFEVLDELTPDPARPAEYDYTDDLRELLALWHDRLNLAPHQRY</sequence>
<evidence type="ECO:0000313" key="2">
    <source>
        <dbReference type="Proteomes" id="UP000008635"/>
    </source>
</evidence>
<dbReference type="Gene3D" id="3.40.1440.10">
    <property type="entry name" value="GIY-YIG endonuclease"/>
    <property type="match status" value="1"/>
</dbReference>